<comment type="caution">
    <text evidence="3">The sequence shown here is derived from an EMBL/GenBank/DDBJ whole genome shotgun (WGS) entry which is preliminary data.</text>
</comment>
<feature type="compositionally biased region" description="Basic and acidic residues" evidence="2">
    <location>
        <begin position="545"/>
        <end position="557"/>
    </location>
</feature>
<feature type="coiled-coil region" evidence="1">
    <location>
        <begin position="1839"/>
        <end position="1872"/>
    </location>
</feature>
<feature type="compositionally biased region" description="Polar residues" evidence="2">
    <location>
        <begin position="323"/>
        <end position="343"/>
    </location>
</feature>
<evidence type="ECO:0000256" key="1">
    <source>
        <dbReference type="SAM" id="Coils"/>
    </source>
</evidence>
<keyword evidence="4" id="KW-1185">Reference proteome</keyword>
<reference evidence="3" key="1">
    <citation type="submission" date="2019-06" db="EMBL/GenBank/DDBJ databases">
        <authorList>
            <person name="Zheng W."/>
        </authorList>
    </citation>
    <scope>NUCLEOTIDE SEQUENCE</scope>
    <source>
        <strain evidence="3">QDHG01</strain>
    </source>
</reference>
<feature type="region of interest" description="Disordered" evidence="2">
    <location>
        <begin position="504"/>
        <end position="585"/>
    </location>
</feature>
<organism evidence="3 4">
    <name type="scientific">Halteria grandinella</name>
    <dbReference type="NCBI Taxonomy" id="5974"/>
    <lineage>
        <taxon>Eukaryota</taxon>
        <taxon>Sar</taxon>
        <taxon>Alveolata</taxon>
        <taxon>Ciliophora</taxon>
        <taxon>Intramacronucleata</taxon>
        <taxon>Spirotrichea</taxon>
        <taxon>Stichotrichia</taxon>
        <taxon>Sporadotrichida</taxon>
        <taxon>Halteriidae</taxon>
        <taxon>Halteria</taxon>
    </lineage>
</organism>
<feature type="compositionally biased region" description="Basic and acidic residues" evidence="2">
    <location>
        <begin position="1084"/>
        <end position="1099"/>
    </location>
</feature>
<feature type="region of interest" description="Disordered" evidence="2">
    <location>
        <begin position="1976"/>
        <end position="2007"/>
    </location>
</feature>
<feature type="compositionally biased region" description="Polar residues" evidence="2">
    <location>
        <begin position="1505"/>
        <end position="1519"/>
    </location>
</feature>
<feature type="region of interest" description="Disordered" evidence="2">
    <location>
        <begin position="1484"/>
        <end position="1521"/>
    </location>
</feature>
<feature type="compositionally biased region" description="Polar residues" evidence="2">
    <location>
        <begin position="626"/>
        <end position="637"/>
    </location>
</feature>
<feature type="region of interest" description="Disordered" evidence="2">
    <location>
        <begin position="1700"/>
        <end position="1769"/>
    </location>
</feature>
<feature type="compositionally biased region" description="Basic and acidic residues" evidence="2">
    <location>
        <begin position="1375"/>
        <end position="1396"/>
    </location>
</feature>
<feature type="region of interest" description="Disordered" evidence="2">
    <location>
        <begin position="1259"/>
        <end position="1293"/>
    </location>
</feature>
<feature type="compositionally biased region" description="Basic and acidic residues" evidence="2">
    <location>
        <begin position="1700"/>
        <end position="1709"/>
    </location>
</feature>
<dbReference type="Gene3D" id="2.30.29.30">
    <property type="entry name" value="Pleckstrin-homology domain (PH domain)/Phosphotyrosine-binding domain (PTB)"/>
    <property type="match status" value="1"/>
</dbReference>
<keyword evidence="1" id="KW-0175">Coiled coil</keyword>
<evidence type="ECO:0000256" key="2">
    <source>
        <dbReference type="SAM" id="MobiDB-lite"/>
    </source>
</evidence>
<name>A0A8J8T9P6_HALGN</name>
<feature type="region of interest" description="Disordered" evidence="2">
    <location>
        <begin position="1358"/>
        <end position="1415"/>
    </location>
</feature>
<dbReference type="Proteomes" id="UP000785679">
    <property type="component" value="Unassembled WGS sequence"/>
</dbReference>
<feature type="region of interest" description="Disordered" evidence="2">
    <location>
        <begin position="258"/>
        <end position="348"/>
    </location>
</feature>
<gene>
    <name evidence="3" type="ORF">FGO68_gene13951</name>
</gene>
<feature type="compositionally biased region" description="Polar residues" evidence="2">
    <location>
        <begin position="1995"/>
        <end position="2007"/>
    </location>
</feature>
<feature type="compositionally biased region" description="Polar residues" evidence="2">
    <location>
        <begin position="296"/>
        <end position="311"/>
    </location>
</feature>
<dbReference type="EMBL" id="RRYP01000256">
    <property type="protein sequence ID" value="TNV87737.1"/>
    <property type="molecule type" value="Genomic_DNA"/>
</dbReference>
<dbReference type="InterPro" id="IPR011993">
    <property type="entry name" value="PH-like_dom_sf"/>
</dbReference>
<evidence type="ECO:0000313" key="3">
    <source>
        <dbReference type="EMBL" id="TNV87737.1"/>
    </source>
</evidence>
<feature type="region of interest" description="Disordered" evidence="2">
    <location>
        <begin position="626"/>
        <end position="671"/>
    </location>
</feature>
<feature type="compositionally biased region" description="Polar residues" evidence="2">
    <location>
        <begin position="1710"/>
        <end position="1723"/>
    </location>
</feature>
<feature type="compositionally biased region" description="Polar residues" evidence="2">
    <location>
        <begin position="509"/>
        <end position="519"/>
    </location>
</feature>
<feature type="compositionally biased region" description="Basic and acidic residues" evidence="2">
    <location>
        <begin position="268"/>
        <end position="284"/>
    </location>
</feature>
<proteinExistence type="predicted"/>
<evidence type="ECO:0000313" key="4">
    <source>
        <dbReference type="Proteomes" id="UP000785679"/>
    </source>
</evidence>
<feature type="compositionally biased region" description="Basic residues" evidence="2">
    <location>
        <begin position="1976"/>
        <end position="1987"/>
    </location>
</feature>
<accession>A0A8J8T9P6</accession>
<sequence length="2085" mass="237107">MRIPIHQIVEELVPKAKRVSIQDAMGKSQIKQCGENESADSDRTVGLDFGAEDDAVNLLPDETLAETNRLIKIEQANRIEKLDKKKKKRSMKYEKILKGLEATPLDSSPDFQKSAQKMKQSADYNFADINLAGEAALGHKESLAGVSNGNGNKLSPISSVTNQTSNISWLQIANSNIISQPNEIEKKLRAKLVQQFEEEKGKLKLRNAPVAWAEDNVKYKRVQSGEETDKGDMDYLKPYKDSFNDNAASGVSLLYKQSTKATQMNKTNKKESTSSQERLSESQKKPKSGHTKVLSKFSNQNLAGQKNQQSSSEREVPFKAPGSSKQSSNNGPGLQSQTSQISKNSKKPVSILKTSTMHPSVNDKSQGQFEAQEFQIKIFNPDEVQVDIPESYMIPGQTFQTSLSKNFNRQLSTCIEATTRHQPLLSNGGAQGTESFGANQNILNPFSQQRAPAYNQMPGLTRPGTQTFKQLNHNLFVSQTSRVSTNKSKLEKVVSFSNCVEEEGKSKESSFVSDQSFSDRSGEDGGSQGGKQIQGRTPQKKNKPPKKETEQVSKDMISKPSASASKLDLKPSKGTSGSLLVPPTEKLSIPNQRTILFNYPQKVGSSTNNDNDSCQRIILQIPRDSSQQISANSADNQMQKDPHVSRTKINGGKQKSEEDATPTFERGGEKCSHPQLTAFQQLAQQAIDPTGAAQQSTLFQKLAGHGREQVQPTRKALYQYEDQEYCKKRMLNGLRARKFHYSKKGSEHCIIMISEDKKRLYWQYTGHKRNKKSDCAMKDVKGIAYGALSGTFYQYREDIINLMMHQNLNTTSIQDDVRNSETHNQDIQNYGAAKIVEQTKLILKRLKANATREPPSIQEAPFYAWQCVTLYLPHKTLDLVIEDDESLFIFISFIQFEVIERANIDRLRKLVNKKSIFGSILKKGQPNQAQLAIKNGNPTPFVPATPEPMKNFRLMKFKMKIAYSALKAGQPILDYFINAIIKAYIDHGIPKQGERGFLDDDKFFTWRAVFMGEKVTQLRAENDFPRFGSLQEELILKGSPIGKSPRGRIGSKKQVTTPEVSRTFDGNGFGFYQQVAQQSNTKAQSKEDSEESKHDKKLIPDFQPNVTESLVSEEIEDEEQHPINNEKGVARSIQFIQDSVSHIPDAYQNDQFDDVSKEGLRKILIEAVSVTNKDEDDLDDTIATTFNLESNSPATMRNKMSNAPTINWLQKARCGEFNSHHFGKVLKINKMGKSNAGAELYRIYDSEEDIEQQETVVLHPGLQEQGEKTVKNKREKLQPNHRPPPSDQQLSPVQQNRLKIVTQTSDVVKQFTFNRQKQRDNEIEEGIGIPKSQEEGRFLSVHVDDNNGFSHTSEMVNKQYSNFPRRSKTGCYNKKAQDKEADSQIDKIQSEKKEDESNGMIEVKKSQARQSLKIESATQADPRLYELETEHFKIQSELIRPNDRDNSQFDQDDNENDNVLLLEAENIPAEGLEFGERRMTFFRRAKTQRSPHNLSEVQAKKSGHHQQIQEESTPESGKSSPKLKIDPIIEYKKSLELNMLDYLFRIITRNSIENPDMFDRNVQAHSSSYKFYQTNEVFKFHRINDYKEHFGGRALAYLRKVKTFLIRNPEKKAHILRKNLVILGRREQEQISKLYEEELKQRLIESEEEKEHLRHIQQHRKDNQVVKEDKGLGSWFRLACMRCMGTKSPQELAKDRLKQLKNKSPEKPRSNSPVKQNSPTKNGSKPIKRLTNSSQRIMDATNALYNDGGSEKGDGAVNEEASNDMNSCSAAPNQAFEMRTINSLLKKQNNDVNTLYQAVKLVSKYQDAKDDVKEQLRLKQIMNLKAKGFFLDNADEMSKLEMREKLERENRLKEFKKRKSELINMLEQNHQEDDAKSQVALNEVNEMGKSIISGEQMVDEKLAAIKLRNLKLKKLQELLSQNANDEFNEFIEEFQTIKRPIRKVQVITDRLHKEEMYFNPILNRLGQFRLVRQLRNSRTKSSGHNKTQKSDLHQSQKSQMDRSQSQINLNQSRISTSNLKRPSQISFPQGSFLAVGMTGKFVRTNSSSVKSLQQQQTNQTNVKHQGTSLFFMANQMKYNKIMDKK</sequence>
<feature type="compositionally biased region" description="Basic and acidic residues" evidence="2">
    <location>
        <begin position="1265"/>
        <end position="1278"/>
    </location>
</feature>
<feature type="region of interest" description="Disordered" evidence="2">
    <location>
        <begin position="1076"/>
        <end position="1105"/>
    </location>
</feature>
<protein>
    <submittedName>
        <fullName evidence="3">Uncharacterized protein</fullName>
    </submittedName>
</protein>